<dbReference type="PROSITE" id="PS51450">
    <property type="entry name" value="LRR"/>
    <property type="match status" value="4"/>
</dbReference>
<evidence type="ECO:0000313" key="5">
    <source>
        <dbReference type="Proteomes" id="UP001642409"/>
    </source>
</evidence>
<dbReference type="Gene3D" id="3.80.10.10">
    <property type="entry name" value="Ribonuclease Inhibitor"/>
    <property type="match status" value="3"/>
</dbReference>
<dbReference type="InterPro" id="IPR001611">
    <property type="entry name" value="Leu-rich_rpt"/>
</dbReference>
<name>A0AA86TPR4_9EUKA</name>
<keyword evidence="5" id="KW-1185">Reference proteome</keyword>
<dbReference type="InterPro" id="IPR032675">
    <property type="entry name" value="LRR_dom_sf"/>
</dbReference>
<protein>
    <submittedName>
        <fullName evidence="3">Uncharacterized protein</fullName>
    </submittedName>
</protein>
<organism evidence="3">
    <name type="scientific">Hexamita inflata</name>
    <dbReference type="NCBI Taxonomy" id="28002"/>
    <lineage>
        <taxon>Eukaryota</taxon>
        <taxon>Metamonada</taxon>
        <taxon>Diplomonadida</taxon>
        <taxon>Hexamitidae</taxon>
        <taxon>Hexamitinae</taxon>
        <taxon>Hexamita</taxon>
    </lineage>
</organism>
<dbReference type="AlphaFoldDB" id="A0AA86TPR4"/>
<comment type="caution">
    <text evidence="3">The sequence shown here is derived from an EMBL/GenBank/DDBJ whole genome shotgun (WGS) entry which is preliminary data.</text>
</comment>
<evidence type="ECO:0000313" key="3">
    <source>
        <dbReference type="EMBL" id="CAI9923785.1"/>
    </source>
</evidence>
<dbReference type="SUPFAM" id="SSF52058">
    <property type="entry name" value="L domain-like"/>
    <property type="match status" value="1"/>
</dbReference>
<dbReference type="PANTHER" id="PTHR46652:SF3">
    <property type="entry name" value="LEUCINE-RICH REPEAT-CONTAINING PROTEIN 9"/>
    <property type="match status" value="1"/>
</dbReference>
<proteinExistence type="predicted"/>
<gene>
    <name evidence="3" type="ORF">HINF_LOCUS11430</name>
    <name evidence="4" type="ORF">HINF_LOCUS40374</name>
</gene>
<accession>A0AA86TPR4</accession>
<dbReference type="PANTHER" id="PTHR46652">
    <property type="entry name" value="LEUCINE-RICH REPEAT AND IQ DOMAIN-CONTAINING PROTEIN 1-RELATED"/>
    <property type="match status" value="1"/>
</dbReference>
<evidence type="ECO:0000256" key="1">
    <source>
        <dbReference type="ARBA" id="ARBA00022614"/>
    </source>
</evidence>
<sequence>MSKNIIKALTYKNQSAEQLKCINKYLNRVSNAELHIERDNSVRNLQFINIMDITKLTLTFCENIDFSTLPDKVQQIHIIGPSDFKGLEKTQVKYLIHQQELKKEKSNQLVFSDDSNSLDEAFFFSEDNNLLTIQQQNQQRTLSQYEERLNIIRFKLGKIQTLEYLQLNYNAQIELDKFSQLQQLKYLDLRDNKQIIGSTNINLPFLTHINLSGSNITDISYLEQIYNLICIDISQNSIYSLDPLQHLKFIEHLNASENKILELPTLKCENTLKYLDLCKNKNINIVNIQNLNQLEELYLKNTNVAELSILKNLIKLCTLDIGNNMVTDLFNVQFMLNIQTLIAGYNQIQQISELSECKQLKTLLLYHNKIKSIFKVTNLKLLEEIDITNNLVENISAIKYLPNLHIFNGGHNQVKDVSFLSECHNLQEINLEYNLIQRLGRVNPSLTKLQLNDNQILDVDEFLAQSNQFQILQLDNNYIYNLEALHNMNLNFRQNEICIQYLRRNVSNDITEVQTKQFIQGFIRDINKYKNDLLNNYDSYYTQKYQDQLQMKLDSYKILNTNKFELIKYNRSQQEYEQKKQKQRKTESVVRQIVSYKFCLLISNEENLRDVYFVQNLQPCEVLTIDTCPLLNFSRAPLNVTNLQIKDCELKSIEGIQQMTNLVSLNVSNNLLVDISQLHFLVNLKYFDVSQNQIIYLYPLRNFKLIDVDISINFIPKEQIVHAQHHTFVFDRDQLQLNANQMLYYKKLLAVDEIQGNVLKNKMRKFSTIKTKVNQMLFQNLTQLSFVATQTVRLIQSLRGQFE</sequence>
<dbReference type="InterPro" id="IPR050836">
    <property type="entry name" value="SDS22/Internalin_LRR"/>
</dbReference>
<reference evidence="4 5" key="2">
    <citation type="submission" date="2024-07" db="EMBL/GenBank/DDBJ databases">
        <authorList>
            <person name="Akdeniz Z."/>
        </authorList>
    </citation>
    <scope>NUCLEOTIDE SEQUENCE [LARGE SCALE GENOMIC DNA]</scope>
</reference>
<dbReference type="EMBL" id="CATOUU010000295">
    <property type="protein sequence ID" value="CAI9923785.1"/>
    <property type="molecule type" value="Genomic_DNA"/>
</dbReference>
<reference evidence="3" key="1">
    <citation type="submission" date="2023-06" db="EMBL/GenBank/DDBJ databases">
        <authorList>
            <person name="Kurt Z."/>
        </authorList>
    </citation>
    <scope>NUCLEOTIDE SEQUENCE</scope>
</reference>
<evidence type="ECO:0000256" key="2">
    <source>
        <dbReference type="ARBA" id="ARBA00022737"/>
    </source>
</evidence>
<dbReference type="EMBL" id="CAXDID020000159">
    <property type="protein sequence ID" value="CAL6044057.1"/>
    <property type="molecule type" value="Genomic_DNA"/>
</dbReference>
<dbReference type="SMART" id="SM00365">
    <property type="entry name" value="LRR_SD22"/>
    <property type="match status" value="8"/>
</dbReference>
<keyword evidence="1" id="KW-0433">Leucine-rich repeat</keyword>
<evidence type="ECO:0000313" key="4">
    <source>
        <dbReference type="EMBL" id="CAL6044057.1"/>
    </source>
</evidence>
<dbReference type="Proteomes" id="UP001642409">
    <property type="component" value="Unassembled WGS sequence"/>
</dbReference>
<keyword evidence="2" id="KW-0677">Repeat</keyword>